<dbReference type="KEGG" id="lrs:PX52LOC_05595"/>
<gene>
    <name evidence="3" type="ORF">PX52LOC_05595</name>
</gene>
<feature type="transmembrane region" description="Helical" evidence="2">
    <location>
        <begin position="88"/>
        <end position="113"/>
    </location>
</feature>
<proteinExistence type="predicted"/>
<protein>
    <submittedName>
        <fullName evidence="3">Uncharacterized protein</fullName>
    </submittedName>
</protein>
<sequence>MAGRGFNLGISPLQALTASAPVATGGTLGMVRAGLRNTVEGNMLAAQFTMLSRELAGIFLPVVHALTRRMQALNLWPSKLAIRQEDQLMHVGGVAAAGALAKPVICPVLGLLGGAMKAVAGLAPALVGVAGAGGPVTLVLRAMAATPAADRRRRVRRRRVRRPRGHLRADPERTRESLRGI</sequence>
<feature type="region of interest" description="Disordered" evidence="1">
    <location>
        <begin position="150"/>
        <end position="181"/>
    </location>
</feature>
<evidence type="ECO:0000256" key="1">
    <source>
        <dbReference type="SAM" id="MobiDB-lite"/>
    </source>
</evidence>
<evidence type="ECO:0000256" key="2">
    <source>
        <dbReference type="SAM" id="Phobius"/>
    </source>
</evidence>
<dbReference type="RefSeq" id="WP_168219230.1">
    <property type="nucleotide sequence ID" value="NZ_CP042425.1"/>
</dbReference>
<feature type="compositionally biased region" description="Basic residues" evidence="1">
    <location>
        <begin position="151"/>
        <end position="166"/>
    </location>
</feature>
<evidence type="ECO:0000313" key="4">
    <source>
        <dbReference type="Proteomes" id="UP000324974"/>
    </source>
</evidence>
<feature type="transmembrane region" description="Helical" evidence="2">
    <location>
        <begin position="125"/>
        <end position="149"/>
    </location>
</feature>
<dbReference type="Proteomes" id="UP000324974">
    <property type="component" value="Chromosome"/>
</dbReference>
<reference evidence="4" key="1">
    <citation type="submission" date="2019-08" db="EMBL/GenBank/DDBJ databases">
        <title>Limnoglobus roseus gen. nov., sp. nov., a novel freshwater planctomycete with a giant genome from the family Gemmataceae.</title>
        <authorList>
            <person name="Kulichevskaya I.S."/>
            <person name="Naumoff D.G."/>
            <person name="Miroshnikov K."/>
            <person name="Ivanova A."/>
            <person name="Philippov D.A."/>
            <person name="Hakobyan A."/>
            <person name="Rijpstra I.C."/>
            <person name="Sinninghe Damste J.S."/>
            <person name="Liesack W."/>
            <person name="Dedysh S.N."/>
        </authorList>
    </citation>
    <scope>NUCLEOTIDE SEQUENCE [LARGE SCALE GENOMIC DNA]</scope>
    <source>
        <strain evidence="4">PX52</strain>
    </source>
</reference>
<keyword evidence="4" id="KW-1185">Reference proteome</keyword>
<name>A0A5C1AK33_9BACT</name>
<dbReference type="EMBL" id="CP042425">
    <property type="protein sequence ID" value="QEL18563.1"/>
    <property type="molecule type" value="Genomic_DNA"/>
</dbReference>
<keyword evidence="2" id="KW-0472">Membrane</keyword>
<evidence type="ECO:0000313" key="3">
    <source>
        <dbReference type="EMBL" id="QEL18563.1"/>
    </source>
</evidence>
<keyword evidence="2" id="KW-0812">Transmembrane</keyword>
<feature type="compositionally biased region" description="Basic and acidic residues" evidence="1">
    <location>
        <begin position="167"/>
        <end position="181"/>
    </location>
</feature>
<keyword evidence="2" id="KW-1133">Transmembrane helix</keyword>
<dbReference type="AlphaFoldDB" id="A0A5C1AK33"/>
<organism evidence="3 4">
    <name type="scientific">Limnoglobus roseus</name>
    <dbReference type="NCBI Taxonomy" id="2598579"/>
    <lineage>
        <taxon>Bacteria</taxon>
        <taxon>Pseudomonadati</taxon>
        <taxon>Planctomycetota</taxon>
        <taxon>Planctomycetia</taxon>
        <taxon>Gemmatales</taxon>
        <taxon>Gemmataceae</taxon>
        <taxon>Limnoglobus</taxon>
    </lineage>
</organism>
<accession>A0A5C1AK33</accession>